<gene>
    <name evidence="1" type="ORF">SAMN04488519_104144</name>
</gene>
<dbReference type="EMBL" id="FOVW01000004">
    <property type="protein sequence ID" value="SFO16973.1"/>
    <property type="molecule type" value="Genomic_DNA"/>
</dbReference>
<sequence length="72" mass="7589">MKKLSLEMLRLSTNEILERSQMKRITGGYGSGPCYITCSSPDGGAPKQHSVPSCSAGCLQGVGLSSLYCSCN</sequence>
<dbReference type="AlphaFoldDB" id="A0A1I5EZX3"/>
<evidence type="ECO:0000313" key="2">
    <source>
        <dbReference type="Proteomes" id="UP000199564"/>
    </source>
</evidence>
<organism evidence="1 2">
    <name type="scientific">Algoriphagus ornithinivorans</name>
    <dbReference type="NCBI Taxonomy" id="226506"/>
    <lineage>
        <taxon>Bacteria</taxon>
        <taxon>Pseudomonadati</taxon>
        <taxon>Bacteroidota</taxon>
        <taxon>Cytophagia</taxon>
        <taxon>Cytophagales</taxon>
        <taxon>Cyclobacteriaceae</taxon>
        <taxon>Algoriphagus</taxon>
    </lineage>
</organism>
<keyword evidence="2" id="KW-1185">Reference proteome</keyword>
<protein>
    <submittedName>
        <fullName evidence="1">Natural product</fullName>
    </submittedName>
</protein>
<accession>A0A1I5EZX3</accession>
<dbReference type="STRING" id="226506.SAMN04488519_104144"/>
<proteinExistence type="predicted"/>
<name>A0A1I5EZX3_9BACT</name>
<dbReference type="Proteomes" id="UP000199564">
    <property type="component" value="Unassembled WGS sequence"/>
</dbReference>
<reference evidence="2" key="1">
    <citation type="submission" date="2016-10" db="EMBL/GenBank/DDBJ databases">
        <authorList>
            <person name="Varghese N."/>
            <person name="Submissions S."/>
        </authorList>
    </citation>
    <scope>NUCLEOTIDE SEQUENCE [LARGE SCALE GENOMIC DNA]</scope>
    <source>
        <strain evidence="2">DSM 15282</strain>
    </source>
</reference>
<evidence type="ECO:0000313" key="1">
    <source>
        <dbReference type="EMBL" id="SFO16973.1"/>
    </source>
</evidence>